<proteinExistence type="predicted"/>
<name>A0A1H4PRI6_9FLAO</name>
<sequence>MDILLIEDDLIEVMKLKRTVSKLNLKHSIVEAKNGESALTYLRSGEKLPDIILLDLNMPRMNGIEFLSILKEDEHLRYLPTIILTTSENRADLLKCYEVGIAGYVIKPLKYEDYEYKLNAVLEYWSVNQLVKG</sequence>
<dbReference type="Gene3D" id="3.40.50.2300">
    <property type="match status" value="1"/>
</dbReference>
<dbReference type="Proteomes" id="UP000183038">
    <property type="component" value="Unassembled WGS sequence"/>
</dbReference>
<dbReference type="SUPFAM" id="SSF52172">
    <property type="entry name" value="CheY-like"/>
    <property type="match status" value="1"/>
</dbReference>
<dbReference type="PANTHER" id="PTHR44520:SF2">
    <property type="entry name" value="RESPONSE REGULATOR RCP1"/>
    <property type="match status" value="1"/>
</dbReference>
<evidence type="ECO:0000313" key="4">
    <source>
        <dbReference type="Proteomes" id="UP000183038"/>
    </source>
</evidence>
<feature type="domain" description="Response regulatory" evidence="2">
    <location>
        <begin position="2"/>
        <end position="122"/>
    </location>
</feature>
<dbReference type="Pfam" id="PF00072">
    <property type="entry name" value="Response_reg"/>
    <property type="match status" value="1"/>
</dbReference>
<dbReference type="InterPro" id="IPR052893">
    <property type="entry name" value="TCS_response_regulator"/>
</dbReference>
<dbReference type="GO" id="GO:0000160">
    <property type="term" value="P:phosphorelay signal transduction system"/>
    <property type="evidence" value="ECO:0007669"/>
    <property type="project" value="InterPro"/>
</dbReference>
<feature type="modified residue" description="4-aspartylphosphate" evidence="1">
    <location>
        <position position="55"/>
    </location>
</feature>
<evidence type="ECO:0000256" key="1">
    <source>
        <dbReference type="PROSITE-ProRule" id="PRU00169"/>
    </source>
</evidence>
<dbReference type="EMBL" id="FNTB01000001">
    <property type="protein sequence ID" value="SEC09921.1"/>
    <property type="molecule type" value="Genomic_DNA"/>
</dbReference>
<evidence type="ECO:0000313" key="3">
    <source>
        <dbReference type="EMBL" id="SEC09921.1"/>
    </source>
</evidence>
<dbReference type="PROSITE" id="PS50110">
    <property type="entry name" value="RESPONSE_REGULATORY"/>
    <property type="match status" value="1"/>
</dbReference>
<dbReference type="RefSeq" id="WP_058103442.1">
    <property type="nucleotide sequence ID" value="NZ_FNTB01000001.1"/>
</dbReference>
<accession>A0A1H4PRI6</accession>
<dbReference type="PANTHER" id="PTHR44520">
    <property type="entry name" value="RESPONSE REGULATOR RCP1-RELATED"/>
    <property type="match status" value="1"/>
</dbReference>
<reference evidence="3 4" key="1">
    <citation type="submission" date="2016-10" db="EMBL/GenBank/DDBJ databases">
        <authorList>
            <person name="de Groot N.N."/>
        </authorList>
    </citation>
    <scope>NUCLEOTIDE SEQUENCE [LARGE SCALE GENOMIC DNA]</scope>
    <source>
        <strain evidence="3 4">MAR_2009_71</strain>
    </source>
</reference>
<dbReference type="InterPro" id="IPR001789">
    <property type="entry name" value="Sig_transdc_resp-reg_receiver"/>
</dbReference>
<dbReference type="InterPro" id="IPR011006">
    <property type="entry name" value="CheY-like_superfamily"/>
</dbReference>
<gene>
    <name evidence="3" type="ORF">SAMN05192540_2350</name>
</gene>
<dbReference type="SMART" id="SM00448">
    <property type="entry name" value="REC"/>
    <property type="match status" value="1"/>
</dbReference>
<evidence type="ECO:0000259" key="2">
    <source>
        <dbReference type="PROSITE" id="PS50110"/>
    </source>
</evidence>
<organism evidence="3 4">
    <name type="scientific">Maribacter dokdonensis</name>
    <dbReference type="NCBI Taxonomy" id="320912"/>
    <lineage>
        <taxon>Bacteria</taxon>
        <taxon>Pseudomonadati</taxon>
        <taxon>Bacteroidota</taxon>
        <taxon>Flavobacteriia</taxon>
        <taxon>Flavobacteriales</taxon>
        <taxon>Flavobacteriaceae</taxon>
        <taxon>Maribacter</taxon>
    </lineage>
</organism>
<dbReference type="OrthoDB" id="7631574at2"/>
<keyword evidence="1" id="KW-0597">Phosphoprotein</keyword>
<dbReference type="CDD" id="cd17557">
    <property type="entry name" value="REC_Rcp-like"/>
    <property type="match status" value="1"/>
</dbReference>
<protein>
    <submittedName>
        <fullName evidence="3">Response regulator receiver domain-containing protein</fullName>
    </submittedName>
</protein>
<dbReference type="AlphaFoldDB" id="A0A1H4PRI6"/>